<dbReference type="PRINTS" id="PR00725">
    <property type="entry name" value="DADACBPTASE1"/>
</dbReference>
<gene>
    <name evidence="13" type="ORF">COV74_04420</name>
</gene>
<feature type="chain" id="PRO_5013567607" description="Peptidase S11 D-alanyl-D-alanine carboxypeptidase A N-terminal domain-containing protein" evidence="10">
    <location>
        <begin position="28"/>
        <end position="337"/>
    </location>
</feature>
<dbReference type="EMBL" id="PCVY01000041">
    <property type="protein sequence ID" value="PIQ86536.1"/>
    <property type="molecule type" value="Genomic_DNA"/>
</dbReference>
<comment type="similarity">
    <text evidence="1 9">Belongs to the peptidase S11 family.</text>
</comment>
<evidence type="ECO:0000256" key="9">
    <source>
        <dbReference type="RuleBase" id="RU004016"/>
    </source>
</evidence>
<feature type="domain" description="Peptidase S11 D-alanyl-D-alanine carboxypeptidase A N-terminal" evidence="11">
    <location>
        <begin position="31"/>
        <end position="244"/>
    </location>
</feature>
<keyword evidence="5" id="KW-0573">Peptidoglycan synthesis</keyword>
<evidence type="ECO:0000313" key="13">
    <source>
        <dbReference type="EMBL" id="PIQ86536.1"/>
    </source>
</evidence>
<feature type="active site" description="Proton acceptor" evidence="7">
    <location>
        <position position="65"/>
    </location>
</feature>
<dbReference type="Pfam" id="PF00768">
    <property type="entry name" value="Peptidase_S11"/>
    <property type="match status" value="1"/>
</dbReference>
<comment type="caution">
    <text evidence="13">The sequence shown here is derived from an EMBL/GenBank/DDBJ whole genome shotgun (WGS) entry which is preliminary data.</text>
</comment>
<dbReference type="InterPro" id="IPR018044">
    <property type="entry name" value="Peptidase_S11"/>
</dbReference>
<feature type="signal peptide" evidence="10">
    <location>
        <begin position="1"/>
        <end position="27"/>
    </location>
</feature>
<organism evidence="13 14">
    <name type="scientific">Candidatus Abzuiibacterium crystallinum</name>
    <dbReference type="NCBI Taxonomy" id="1974748"/>
    <lineage>
        <taxon>Bacteria</taxon>
        <taxon>Pseudomonadati</taxon>
        <taxon>Candidatus Omnitrophota</taxon>
        <taxon>Candidatus Abzuiibacterium</taxon>
    </lineage>
</organism>
<sequence>MMLSHKKNLCIWLVILLALSGIPESHAAYLSTVTAESALVIDAQSGRVLFSRYPHTKRAPASTAKLLTALVILDDFDLNDVVVIPEAATHVTPTVIGLRAGERYYVRDMLRAILINSANDAATAMAIASAGSESHFAAKMNRKARHLGAADSNFVRASGLPAKNQYSTASDLMKIFRAAEKNNFIMKTAAIKTLNIRSLTGRVVTLKNHNKMLWRDSREMVGKTGWTRRAGHCFVGKLSAGSESIFVSILKSERAWNDMAFFADRYLGPRSQPGIVGRYSVNDIQRALKNAGYFDLEPTGFFGPITKRSVIEFQKAHQLSADGIVGPKTWHVLSQYL</sequence>
<evidence type="ECO:0000256" key="5">
    <source>
        <dbReference type="ARBA" id="ARBA00022984"/>
    </source>
</evidence>
<feature type="active site" description="Acyl-ester intermediate" evidence="7">
    <location>
        <position position="62"/>
    </location>
</feature>
<evidence type="ECO:0000313" key="14">
    <source>
        <dbReference type="Proteomes" id="UP000230859"/>
    </source>
</evidence>
<feature type="binding site" evidence="8">
    <location>
        <position position="223"/>
    </location>
    <ligand>
        <name>substrate</name>
    </ligand>
</feature>
<feature type="active site" evidence="7">
    <location>
        <position position="117"/>
    </location>
</feature>
<dbReference type="InterPro" id="IPR036365">
    <property type="entry name" value="PGBD-like_sf"/>
</dbReference>
<dbReference type="SUPFAM" id="SSF56601">
    <property type="entry name" value="beta-lactamase/transpeptidase-like"/>
    <property type="match status" value="1"/>
</dbReference>
<evidence type="ECO:0000256" key="8">
    <source>
        <dbReference type="PIRSR" id="PIRSR618044-2"/>
    </source>
</evidence>
<dbReference type="InterPro" id="IPR012338">
    <property type="entry name" value="Beta-lactam/transpept-like"/>
</dbReference>
<evidence type="ECO:0000256" key="10">
    <source>
        <dbReference type="SAM" id="SignalP"/>
    </source>
</evidence>
<keyword evidence="2 10" id="KW-0732">Signal</keyword>
<keyword evidence="6" id="KW-0961">Cell wall biogenesis/degradation</keyword>
<dbReference type="AlphaFoldDB" id="A0A2H0LQA6"/>
<dbReference type="Gene3D" id="1.10.101.10">
    <property type="entry name" value="PGBD-like superfamily/PGBD"/>
    <property type="match status" value="1"/>
</dbReference>
<dbReference type="GO" id="GO:0009002">
    <property type="term" value="F:serine-type D-Ala-D-Ala carboxypeptidase activity"/>
    <property type="evidence" value="ECO:0007669"/>
    <property type="project" value="InterPro"/>
</dbReference>
<proteinExistence type="inferred from homology"/>
<dbReference type="SUPFAM" id="SSF47090">
    <property type="entry name" value="PGBD-like"/>
    <property type="match status" value="1"/>
</dbReference>
<dbReference type="GO" id="GO:0008360">
    <property type="term" value="P:regulation of cell shape"/>
    <property type="evidence" value="ECO:0007669"/>
    <property type="project" value="UniProtKB-KW"/>
</dbReference>
<evidence type="ECO:0000256" key="4">
    <source>
        <dbReference type="ARBA" id="ARBA00022960"/>
    </source>
</evidence>
<dbReference type="GO" id="GO:0009252">
    <property type="term" value="P:peptidoglycan biosynthetic process"/>
    <property type="evidence" value="ECO:0007669"/>
    <property type="project" value="UniProtKB-KW"/>
</dbReference>
<dbReference type="PANTHER" id="PTHR21581">
    <property type="entry name" value="D-ALANYL-D-ALANINE CARBOXYPEPTIDASE"/>
    <property type="match status" value="1"/>
</dbReference>
<keyword evidence="3" id="KW-0378">Hydrolase</keyword>
<dbReference type="PANTHER" id="PTHR21581:SF26">
    <property type="entry name" value="D-ALANYL-D-ALANINE ENDOPEPTIDASE"/>
    <property type="match status" value="1"/>
</dbReference>
<name>A0A2H0LQA6_9BACT</name>
<evidence type="ECO:0000256" key="1">
    <source>
        <dbReference type="ARBA" id="ARBA00007164"/>
    </source>
</evidence>
<dbReference type="InterPro" id="IPR002477">
    <property type="entry name" value="Peptidoglycan-bd-like"/>
</dbReference>
<dbReference type="InterPro" id="IPR036366">
    <property type="entry name" value="PGBDSf"/>
</dbReference>
<dbReference type="InterPro" id="IPR001967">
    <property type="entry name" value="Peptidase_S11_N"/>
</dbReference>
<reference evidence="13 14" key="1">
    <citation type="submission" date="2017-09" db="EMBL/GenBank/DDBJ databases">
        <title>Depth-based differentiation of microbial function through sediment-hosted aquifers and enrichment of novel symbionts in the deep terrestrial subsurface.</title>
        <authorList>
            <person name="Probst A.J."/>
            <person name="Ladd B."/>
            <person name="Jarett J.K."/>
            <person name="Geller-Mcgrath D.E."/>
            <person name="Sieber C.M."/>
            <person name="Emerson J.B."/>
            <person name="Anantharaman K."/>
            <person name="Thomas B.C."/>
            <person name="Malmstrom R."/>
            <person name="Stieglmeier M."/>
            <person name="Klingl A."/>
            <person name="Woyke T."/>
            <person name="Ryan C.M."/>
            <person name="Banfield J.F."/>
        </authorList>
    </citation>
    <scope>NUCLEOTIDE SEQUENCE [LARGE SCALE GENOMIC DNA]</scope>
    <source>
        <strain evidence="13">CG11_big_fil_rev_8_21_14_0_20_45_26</strain>
    </source>
</reference>
<dbReference type="GO" id="GO:0071555">
    <property type="term" value="P:cell wall organization"/>
    <property type="evidence" value="ECO:0007669"/>
    <property type="project" value="UniProtKB-KW"/>
</dbReference>
<evidence type="ECO:0000256" key="2">
    <source>
        <dbReference type="ARBA" id="ARBA00022729"/>
    </source>
</evidence>
<evidence type="ECO:0000259" key="12">
    <source>
        <dbReference type="Pfam" id="PF01471"/>
    </source>
</evidence>
<dbReference type="Proteomes" id="UP000230859">
    <property type="component" value="Unassembled WGS sequence"/>
</dbReference>
<dbReference type="GO" id="GO:0006508">
    <property type="term" value="P:proteolysis"/>
    <property type="evidence" value="ECO:0007669"/>
    <property type="project" value="InterPro"/>
</dbReference>
<keyword evidence="4" id="KW-0133">Cell shape</keyword>
<dbReference type="Gene3D" id="3.40.710.10">
    <property type="entry name" value="DD-peptidase/beta-lactamase superfamily"/>
    <property type="match status" value="1"/>
</dbReference>
<feature type="domain" description="Peptidoglycan binding-like" evidence="12">
    <location>
        <begin position="280"/>
        <end position="333"/>
    </location>
</feature>
<evidence type="ECO:0008006" key="15">
    <source>
        <dbReference type="Google" id="ProtNLM"/>
    </source>
</evidence>
<evidence type="ECO:0000259" key="11">
    <source>
        <dbReference type="Pfam" id="PF00768"/>
    </source>
</evidence>
<protein>
    <recommendedName>
        <fullName evidence="15">Peptidase S11 D-alanyl-D-alanine carboxypeptidase A N-terminal domain-containing protein</fullName>
    </recommendedName>
</protein>
<evidence type="ECO:0000256" key="3">
    <source>
        <dbReference type="ARBA" id="ARBA00022801"/>
    </source>
</evidence>
<dbReference type="Pfam" id="PF01471">
    <property type="entry name" value="PG_binding_1"/>
    <property type="match status" value="1"/>
</dbReference>
<evidence type="ECO:0000256" key="7">
    <source>
        <dbReference type="PIRSR" id="PIRSR618044-1"/>
    </source>
</evidence>
<evidence type="ECO:0000256" key="6">
    <source>
        <dbReference type="ARBA" id="ARBA00023316"/>
    </source>
</evidence>
<accession>A0A2H0LQA6</accession>